<name>A0A9D4TQE3_CHLVU</name>
<comment type="caution">
    <text evidence="2">The sequence shown here is derived from an EMBL/GenBank/DDBJ whole genome shotgun (WGS) entry which is preliminary data.</text>
</comment>
<keyword evidence="1" id="KW-0472">Membrane</keyword>
<dbReference type="Proteomes" id="UP001055712">
    <property type="component" value="Unassembled WGS sequence"/>
</dbReference>
<keyword evidence="3" id="KW-1185">Reference proteome</keyword>
<dbReference type="AlphaFoldDB" id="A0A9D4TQE3"/>
<sequence length="141" mass="15394">MSAAVPIAWARRLLAADEILDELAVDSEVVTDSALDGSSSDEAGLVDKMSEQHDAVHAFHHHIPHTAAHGGSSGTGLIWLLIVLHVAFVGYWTWFWWTSRKQRDDKKVKGSVPQKVGCIYDFGVAPMSMSSIQLSSKSAQH</sequence>
<proteinExistence type="predicted"/>
<reference evidence="2" key="2">
    <citation type="submission" date="2020-11" db="EMBL/GenBank/DDBJ databases">
        <authorList>
            <person name="Cecchin M."/>
            <person name="Marcolungo L."/>
            <person name="Rossato M."/>
            <person name="Girolomoni L."/>
            <person name="Cosentino E."/>
            <person name="Cuine S."/>
            <person name="Li-Beisson Y."/>
            <person name="Delledonne M."/>
            <person name="Ballottari M."/>
        </authorList>
    </citation>
    <scope>NUCLEOTIDE SEQUENCE</scope>
    <source>
        <strain evidence="2">211/11P</strain>
        <tissue evidence="2">Whole cell</tissue>
    </source>
</reference>
<evidence type="ECO:0000313" key="2">
    <source>
        <dbReference type="EMBL" id="KAI3431606.1"/>
    </source>
</evidence>
<evidence type="ECO:0000256" key="1">
    <source>
        <dbReference type="SAM" id="Phobius"/>
    </source>
</evidence>
<dbReference type="EMBL" id="SIDB01000006">
    <property type="protein sequence ID" value="KAI3431606.1"/>
    <property type="molecule type" value="Genomic_DNA"/>
</dbReference>
<feature type="transmembrane region" description="Helical" evidence="1">
    <location>
        <begin position="77"/>
        <end position="97"/>
    </location>
</feature>
<keyword evidence="1" id="KW-1133">Transmembrane helix</keyword>
<accession>A0A9D4TQE3</accession>
<gene>
    <name evidence="2" type="ORF">D9Q98_004656</name>
</gene>
<organism evidence="2 3">
    <name type="scientific">Chlorella vulgaris</name>
    <name type="common">Green alga</name>
    <dbReference type="NCBI Taxonomy" id="3077"/>
    <lineage>
        <taxon>Eukaryota</taxon>
        <taxon>Viridiplantae</taxon>
        <taxon>Chlorophyta</taxon>
        <taxon>core chlorophytes</taxon>
        <taxon>Trebouxiophyceae</taxon>
        <taxon>Chlorellales</taxon>
        <taxon>Chlorellaceae</taxon>
        <taxon>Chlorella clade</taxon>
        <taxon>Chlorella</taxon>
    </lineage>
</organism>
<evidence type="ECO:0000313" key="3">
    <source>
        <dbReference type="Proteomes" id="UP001055712"/>
    </source>
</evidence>
<keyword evidence="1" id="KW-0812">Transmembrane</keyword>
<protein>
    <submittedName>
        <fullName evidence="2">Uncharacterized protein</fullName>
    </submittedName>
</protein>
<reference evidence="2" key="1">
    <citation type="journal article" date="2019" name="Plant J.">
        <title>Chlorella vulgaris genome assembly and annotation reveals the molecular basis for metabolic acclimation to high light conditions.</title>
        <authorList>
            <person name="Cecchin M."/>
            <person name="Marcolungo L."/>
            <person name="Rossato M."/>
            <person name="Girolomoni L."/>
            <person name="Cosentino E."/>
            <person name="Cuine S."/>
            <person name="Li-Beisson Y."/>
            <person name="Delledonne M."/>
            <person name="Ballottari M."/>
        </authorList>
    </citation>
    <scope>NUCLEOTIDE SEQUENCE</scope>
    <source>
        <strain evidence="2">211/11P</strain>
    </source>
</reference>